<dbReference type="PANTHER" id="PTHR43316:SF3">
    <property type="entry name" value="HALOACID DEHALOGENASE, TYPE II (AFU_ORTHOLOGUE AFUA_2G07750)-RELATED"/>
    <property type="match status" value="1"/>
</dbReference>
<dbReference type="SFLD" id="SFLDG01129">
    <property type="entry name" value="C1.5:_HAD__Beta-PGM__Phosphata"/>
    <property type="match status" value="1"/>
</dbReference>
<feature type="compositionally biased region" description="Basic and acidic residues" evidence="2">
    <location>
        <begin position="245"/>
        <end position="265"/>
    </location>
</feature>
<evidence type="ECO:0000313" key="3">
    <source>
        <dbReference type="EMBL" id="THV54348.1"/>
    </source>
</evidence>
<dbReference type="PRINTS" id="PR00413">
    <property type="entry name" value="HADHALOGNASE"/>
</dbReference>
<dbReference type="InterPro" id="IPR023198">
    <property type="entry name" value="PGP-like_dom2"/>
</dbReference>
<feature type="region of interest" description="Disordered" evidence="2">
    <location>
        <begin position="244"/>
        <end position="282"/>
    </location>
</feature>
<dbReference type="OrthoDB" id="2363873at2759"/>
<proteinExistence type="predicted"/>
<dbReference type="InterPro" id="IPR023214">
    <property type="entry name" value="HAD_sf"/>
</dbReference>
<dbReference type="Proteomes" id="UP000308671">
    <property type="component" value="Unassembled WGS sequence"/>
</dbReference>
<evidence type="ECO:0008006" key="5">
    <source>
        <dbReference type="Google" id="ProtNLM"/>
    </source>
</evidence>
<dbReference type="GO" id="GO:0016791">
    <property type="term" value="F:phosphatase activity"/>
    <property type="evidence" value="ECO:0007669"/>
    <property type="project" value="UniProtKB-ARBA"/>
</dbReference>
<sequence>MTPSTIPPKTRAILFDFMGTCLNWHASLLPHLPPLPSHPSFPPELASQIQSDFLLQWRQSYFNANTIRISQNLPVENIDLTHLSTLETLLLTPIYSPWSPSFTPPIKESLIRAWHHQTPWPDVLPALTSLSEGKEYELFVHANGSTRLQLDLVKAAGLKGVFDMLFSSQLVGVYKPERASYEWVMGLLGLEPEECVMVAAHTSDLKGAKEVGMKTVYVRRWTDDINDDQEVVKRENDAYLENMEDLGKKQDTWSSGDARKGKEKGGGSSSIDRLEFPDIPTS</sequence>
<keyword evidence="4" id="KW-1185">Reference proteome</keyword>
<accession>A0A4S8R8N5</accession>
<protein>
    <recommendedName>
        <fullName evidence="5">Haloacid dehalogenase, type II</fullName>
    </recommendedName>
</protein>
<keyword evidence="1" id="KW-0378">Hydrolase</keyword>
<dbReference type="InterPro" id="IPR036412">
    <property type="entry name" value="HAD-like_sf"/>
</dbReference>
<dbReference type="EMBL" id="PQXL01000028">
    <property type="protein sequence ID" value="THV54348.1"/>
    <property type="molecule type" value="Genomic_DNA"/>
</dbReference>
<dbReference type="SFLD" id="SFLDS00003">
    <property type="entry name" value="Haloacid_Dehalogenase"/>
    <property type="match status" value="1"/>
</dbReference>
<dbReference type="SUPFAM" id="SSF56784">
    <property type="entry name" value="HAD-like"/>
    <property type="match status" value="1"/>
</dbReference>
<organism evidence="3 4">
    <name type="scientific">Botrytis galanthina</name>
    <dbReference type="NCBI Taxonomy" id="278940"/>
    <lineage>
        <taxon>Eukaryota</taxon>
        <taxon>Fungi</taxon>
        <taxon>Dikarya</taxon>
        <taxon>Ascomycota</taxon>
        <taxon>Pezizomycotina</taxon>
        <taxon>Leotiomycetes</taxon>
        <taxon>Helotiales</taxon>
        <taxon>Sclerotiniaceae</taxon>
        <taxon>Botrytis</taxon>
    </lineage>
</organism>
<dbReference type="NCBIfam" id="TIGR01493">
    <property type="entry name" value="HAD-SF-IA-v2"/>
    <property type="match status" value="1"/>
</dbReference>
<evidence type="ECO:0000256" key="1">
    <source>
        <dbReference type="ARBA" id="ARBA00022801"/>
    </source>
</evidence>
<dbReference type="InterPro" id="IPR051540">
    <property type="entry name" value="S-2-haloacid_dehalogenase"/>
</dbReference>
<gene>
    <name evidence="3" type="ORF">BGAL_0028g00030</name>
</gene>
<dbReference type="Gene3D" id="1.10.150.240">
    <property type="entry name" value="Putative phosphatase, domain 2"/>
    <property type="match status" value="1"/>
</dbReference>
<dbReference type="AlphaFoldDB" id="A0A4S8R8N5"/>
<dbReference type="PANTHER" id="PTHR43316">
    <property type="entry name" value="HYDROLASE, HALOACID DELAHOGENASE-RELATED"/>
    <property type="match status" value="1"/>
</dbReference>
<dbReference type="InterPro" id="IPR006439">
    <property type="entry name" value="HAD-SF_hydro_IA"/>
</dbReference>
<comment type="caution">
    <text evidence="3">The sequence shown here is derived from an EMBL/GenBank/DDBJ whole genome shotgun (WGS) entry which is preliminary data.</text>
</comment>
<dbReference type="Gene3D" id="3.40.50.1000">
    <property type="entry name" value="HAD superfamily/HAD-like"/>
    <property type="match status" value="1"/>
</dbReference>
<reference evidence="3 4" key="1">
    <citation type="submission" date="2017-12" db="EMBL/GenBank/DDBJ databases">
        <title>Comparative genomics of Botrytis spp.</title>
        <authorList>
            <person name="Valero-Jimenez C.A."/>
            <person name="Tapia P."/>
            <person name="Veloso J."/>
            <person name="Silva-Moreno E."/>
            <person name="Staats M."/>
            <person name="Valdes J.H."/>
            <person name="Van Kan J.A.L."/>
        </authorList>
    </citation>
    <scope>NUCLEOTIDE SEQUENCE [LARGE SCALE GENOMIC DNA]</scope>
    <source>
        <strain evidence="3 4">MUCL435</strain>
    </source>
</reference>
<evidence type="ECO:0000256" key="2">
    <source>
        <dbReference type="SAM" id="MobiDB-lite"/>
    </source>
</evidence>
<evidence type="ECO:0000313" key="4">
    <source>
        <dbReference type="Proteomes" id="UP000308671"/>
    </source>
</evidence>
<name>A0A4S8R8N5_9HELO</name>
<dbReference type="Pfam" id="PF00702">
    <property type="entry name" value="Hydrolase"/>
    <property type="match status" value="1"/>
</dbReference>